<dbReference type="InParanoid" id="A0A177CPM8"/>
<reference evidence="2 3" key="1">
    <citation type="submission" date="2016-05" db="EMBL/GenBank/DDBJ databases">
        <title>Comparative analysis of secretome profiles of manganese(II)-oxidizing ascomycete fungi.</title>
        <authorList>
            <consortium name="DOE Joint Genome Institute"/>
            <person name="Zeiner C.A."/>
            <person name="Purvine S.O."/>
            <person name="Zink E.M."/>
            <person name="Wu S."/>
            <person name="Pasa-Tolic L."/>
            <person name="Chaput D.L."/>
            <person name="Haridas S."/>
            <person name="Grigoriev I.V."/>
            <person name="Santelli C.M."/>
            <person name="Hansel C.M."/>
        </authorList>
    </citation>
    <scope>NUCLEOTIDE SEQUENCE [LARGE SCALE GENOMIC DNA]</scope>
    <source>
        <strain evidence="2 3">AP3s5-JAC2a</strain>
    </source>
</reference>
<feature type="region of interest" description="Disordered" evidence="1">
    <location>
        <begin position="656"/>
        <end position="692"/>
    </location>
</feature>
<organism evidence="2 3">
    <name type="scientific">Paraphaeosphaeria sporulosa</name>
    <dbReference type="NCBI Taxonomy" id="1460663"/>
    <lineage>
        <taxon>Eukaryota</taxon>
        <taxon>Fungi</taxon>
        <taxon>Dikarya</taxon>
        <taxon>Ascomycota</taxon>
        <taxon>Pezizomycotina</taxon>
        <taxon>Dothideomycetes</taxon>
        <taxon>Pleosporomycetidae</taxon>
        <taxon>Pleosporales</taxon>
        <taxon>Massarineae</taxon>
        <taxon>Didymosphaeriaceae</taxon>
        <taxon>Paraphaeosphaeria</taxon>
    </lineage>
</organism>
<dbReference type="PANTHER" id="PTHR40788:SF2">
    <property type="entry name" value="CLR5 DOMAIN-CONTAINING PROTEIN"/>
    <property type="match status" value="1"/>
</dbReference>
<keyword evidence="3" id="KW-1185">Reference proteome</keyword>
<dbReference type="Proteomes" id="UP000077069">
    <property type="component" value="Unassembled WGS sequence"/>
</dbReference>
<dbReference type="EMBL" id="KV441549">
    <property type="protein sequence ID" value="OAG09474.1"/>
    <property type="molecule type" value="Genomic_DNA"/>
</dbReference>
<evidence type="ECO:0000256" key="1">
    <source>
        <dbReference type="SAM" id="MobiDB-lite"/>
    </source>
</evidence>
<name>A0A177CPM8_9PLEO</name>
<feature type="compositionally biased region" description="Basic and acidic residues" evidence="1">
    <location>
        <begin position="661"/>
        <end position="683"/>
    </location>
</feature>
<dbReference type="PANTHER" id="PTHR40788">
    <property type="entry name" value="CLR5 DOMAIN-CONTAINING PROTEIN-RELATED"/>
    <property type="match status" value="1"/>
</dbReference>
<proteinExistence type="predicted"/>
<dbReference type="OrthoDB" id="2922289at2759"/>
<dbReference type="AlphaFoldDB" id="A0A177CPM8"/>
<dbReference type="STRING" id="1460663.A0A177CPM8"/>
<dbReference type="GeneID" id="28757497"/>
<evidence type="ECO:0000313" key="3">
    <source>
        <dbReference type="Proteomes" id="UP000077069"/>
    </source>
</evidence>
<evidence type="ECO:0000313" key="2">
    <source>
        <dbReference type="EMBL" id="OAG09474.1"/>
    </source>
</evidence>
<sequence length="801" mass="91890">MSDEEYLSDEEWKDDAPTFLSLKEAQQKSQDLVKSIFGHQTFLRGILERHEAEIRRLWDKKPFEKKRAILLGAFKDIPAISRPDLELWLKREAWLEKTIDPSQAYMWPQLNSHDLVKQNMFLVFLNSRGRHFPHEFVDADLETVQFGQLAGAIAPVSVSGYAMTLHGATNSETYGRLVPCAESEGLKQAIVGLAGVDSGYGLKVLEIQDRILKFLKDCCKIILQHVKDPLSADVESEPVTLKAMANEYASLHSTASEMPYCVPAQVNFDQVLGYICAEKDQKEEMIMTLREDPEAFADALKENGDHQYEFQVNSWGEQKVVPLEKKGDHSKFWNNVILRTLDGAYSKFAMFSQLLQWTKKLRDEAQHHSDLQWPMVPVNTDLSIAYQSVRYILGKIESGMGPALAMSIAVSPTLRDTIEVTYEEDPEGRKTANVIKNSSNPKNRATQLFVELLRLLFAKDEVRIRTLHVILNDLVQLTGKDDNFKELVSPRVGADLSTLLVIAECQRQLYHFRPWTWMAEREVTTDDHTRAAYDAAFIHDWTMNAETCNNLYVLGTPTYNRFNCPPDRRHTAFNVDTLRTAERQLDDFWAFVDQHVLKQQGKTYQDLIADYLSIKRSIRRTPAWTEPTDSSRSTELVPYEYIPILTTKHEQENQITGAFDRSLDFTPRSKEKRRPTADRRDEPDVGLEEVPEPANPTEFITIDRRTHQIVESLFFSPLNEKPPGEVPWSEFLRAMSKIGFAVEKLGGSAWHFTPDKHRTGMDEPINFHDPHKSRLPATWARKIGHRLTTKYGWTAETFVVE</sequence>
<protein>
    <submittedName>
        <fullName evidence="2">Uncharacterized protein</fullName>
    </submittedName>
</protein>
<gene>
    <name evidence="2" type="ORF">CC84DRAFT_1083508</name>
</gene>
<dbReference type="RefSeq" id="XP_018039839.1">
    <property type="nucleotide sequence ID" value="XM_018174011.1"/>
</dbReference>
<accession>A0A177CPM8</accession>